<dbReference type="RefSeq" id="WP_203092904.1">
    <property type="nucleotide sequence ID" value="NZ_JAESPH010000002.1"/>
</dbReference>
<dbReference type="PANTHER" id="PTHR38590">
    <property type="entry name" value="BLL0828 PROTEIN"/>
    <property type="match status" value="1"/>
</dbReference>
<dbReference type="EMBL" id="JAEUAH010000004">
    <property type="protein sequence ID" value="MBM0649967.1"/>
    <property type="molecule type" value="Genomic_DNA"/>
</dbReference>
<comment type="caution">
    <text evidence="2">The sequence shown here is derived from an EMBL/GenBank/DDBJ whole genome shotgun (WGS) entry which is preliminary data.</text>
</comment>
<reference evidence="2 3" key="1">
    <citation type="submission" date="2021-01" db="EMBL/GenBank/DDBJ databases">
        <title>Evidence that Capnocytophaga endodontalis is a later homotypic synonym for Capnocytophaga genospecies AHN8471, and request for opinion on proposed recognition of strain AHN8471 as type strain of the species.</title>
        <authorList>
            <person name="Nicholson A.C."/>
            <person name="Hopper C.L."/>
            <person name="Gulvik C.A."/>
            <person name="Mcquiston J.R."/>
            <person name="Lau E.F."/>
        </authorList>
    </citation>
    <scope>NUCLEOTIDE SEQUENCE [LARGE SCALE GENOMIC DNA]</scope>
    <source>
        <strain evidence="2 3">AHN9576</strain>
    </source>
</reference>
<proteinExistence type="predicted"/>
<accession>A0ABS1YUP0</accession>
<protein>
    <submittedName>
        <fullName evidence="2">Endonuclease domain-containing protein</fullName>
    </submittedName>
</protein>
<keyword evidence="2" id="KW-0255">Endonuclease</keyword>
<dbReference type="Proteomes" id="UP000603506">
    <property type="component" value="Unassembled WGS sequence"/>
</dbReference>
<dbReference type="SUPFAM" id="SSF52980">
    <property type="entry name" value="Restriction endonuclease-like"/>
    <property type="match status" value="1"/>
</dbReference>
<gene>
    <name evidence="2" type="ORF">JNB19_04215</name>
</gene>
<dbReference type="GO" id="GO:0004519">
    <property type="term" value="F:endonuclease activity"/>
    <property type="evidence" value="ECO:0007669"/>
    <property type="project" value="UniProtKB-KW"/>
</dbReference>
<dbReference type="Pfam" id="PF04480">
    <property type="entry name" value="DUF559"/>
    <property type="match status" value="1"/>
</dbReference>
<organism evidence="2 3">
    <name type="scientific">Capnocytophaga genosp. AHN8471</name>
    <dbReference type="NCBI Taxonomy" id="327574"/>
    <lineage>
        <taxon>Bacteria</taxon>
        <taxon>Pseudomonadati</taxon>
        <taxon>Bacteroidota</taxon>
        <taxon>Flavobacteriia</taxon>
        <taxon>Flavobacteriales</taxon>
        <taxon>Flavobacteriaceae</taxon>
        <taxon>Capnocytophaga</taxon>
    </lineage>
</organism>
<dbReference type="InterPro" id="IPR007569">
    <property type="entry name" value="DUF559"/>
</dbReference>
<sequence>MNNLIPYNPKLREFARFLRNNSTFPEILLWKEIKNKSLGVEFKRQVPILEYIVDFYCQELKLVIEIDGHIHDFRYVEDKNRQNQMEKYGLTFIRFSNEEIKTNMFSVVLSLESKIEELKRENFIRYYSKNAFIIYRNLRT</sequence>
<evidence type="ECO:0000313" key="2">
    <source>
        <dbReference type="EMBL" id="MBM0649967.1"/>
    </source>
</evidence>
<dbReference type="InterPro" id="IPR047216">
    <property type="entry name" value="Endonuclease_DUF559_bact"/>
</dbReference>
<keyword evidence="2" id="KW-0540">Nuclease</keyword>
<dbReference type="PANTHER" id="PTHR38590:SF1">
    <property type="entry name" value="BLL0828 PROTEIN"/>
    <property type="match status" value="1"/>
</dbReference>
<evidence type="ECO:0000259" key="1">
    <source>
        <dbReference type="Pfam" id="PF04480"/>
    </source>
</evidence>
<dbReference type="InterPro" id="IPR011335">
    <property type="entry name" value="Restrct_endonuc-II-like"/>
</dbReference>
<keyword evidence="3" id="KW-1185">Reference proteome</keyword>
<feature type="domain" description="DUF559" evidence="1">
    <location>
        <begin position="11"/>
        <end position="112"/>
    </location>
</feature>
<keyword evidence="2" id="KW-0378">Hydrolase</keyword>
<evidence type="ECO:0000313" key="3">
    <source>
        <dbReference type="Proteomes" id="UP000603506"/>
    </source>
</evidence>
<dbReference type="Gene3D" id="3.40.960.10">
    <property type="entry name" value="VSR Endonuclease"/>
    <property type="match status" value="1"/>
</dbReference>
<name>A0ABS1YUP0_9FLAO</name>
<dbReference type="CDD" id="cd01038">
    <property type="entry name" value="Endonuclease_DUF559"/>
    <property type="match status" value="1"/>
</dbReference>